<dbReference type="Pfam" id="PF04074">
    <property type="entry name" value="DUF386"/>
    <property type="match status" value="1"/>
</dbReference>
<dbReference type="SUPFAM" id="SSF51197">
    <property type="entry name" value="Clavaminate synthase-like"/>
    <property type="match status" value="1"/>
</dbReference>
<dbReference type="EMBL" id="MBPK01000042">
    <property type="protein sequence ID" value="PKT80560.1"/>
    <property type="molecule type" value="Genomic_DNA"/>
</dbReference>
<dbReference type="InterPro" id="IPR004375">
    <property type="entry name" value="NanQ/TabA/YiaL"/>
</dbReference>
<protein>
    <recommendedName>
        <fullName evidence="3">YhcH/YjgK/YiaL family protein</fullName>
    </recommendedName>
</protein>
<dbReference type="AlphaFoldDB" id="A0A2N3PII6"/>
<organism evidence="1 2">
    <name type="scientific">Helicobacter winghamensis</name>
    <dbReference type="NCBI Taxonomy" id="157268"/>
    <lineage>
        <taxon>Bacteria</taxon>
        <taxon>Pseudomonadati</taxon>
        <taxon>Campylobacterota</taxon>
        <taxon>Epsilonproteobacteria</taxon>
        <taxon>Campylobacterales</taxon>
        <taxon>Helicobacteraceae</taxon>
        <taxon>Helicobacter</taxon>
    </lineage>
</organism>
<name>A0A2N3PII6_9HELI</name>
<accession>A0A2N3PII6</accession>
<dbReference type="GO" id="GO:0005829">
    <property type="term" value="C:cytosol"/>
    <property type="evidence" value="ECO:0007669"/>
    <property type="project" value="TreeGrafter"/>
</dbReference>
<evidence type="ECO:0000313" key="1">
    <source>
        <dbReference type="EMBL" id="PKT80560.1"/>
    </source>
</evidence>
<dbReference type="OrthoDB" id="6196468at2"/>
<proteinExistence type="predicted"/>
<gene>
    <name evidence="1" type="ORF">BCM31_03565</name>
</gene>
<dbReference type="Gene3D" id="2.60.120.370">
    <property type="entry name" value="YhcH/YjgK/YiaL"/>
    <property type="match status" value="1"/>
</dbReference>
<dbReference type="Proteomes" id="UP000233350">
    <property type="component" value="Unassembled WGS sequence"/>
</dbReference>
<dbReference type="PANTHER" id="PTHR34986">
    <property type="entry name" value="EVOLVED BETA-GALACTOSIDASE SUBUNIT BETA"/>
    <property type="match status" value="1"/>
</dbReference>
<evidence type="ECO:0008006" key="3">
    <source>
        <dbReference type="Google" id="ProtNLM"/>
    </source>
</evidence>
<dbReference type="InterPro" id="IPR037012">
    <property type="entry name" value="NanQ/TabA/YiaL_sf"/>
</dbReference>
<keyword evidence="2" id="KW-1185">Reference proteome</keyword>
<dbReference type="PANTHER" id="PTHR34986:SF1">
    <property type="entry name" value="PROTEIN YIAL"/>
    <property type="match status" value="1"/>
</dbReference>
<dbReference type="STRING" id="556267.HWAG_00495"/>
<evidence type="ECO:0000313" key="2">
    <source>
        <dbReference type="Proteomes" id="UP000233350"/>
    </source>
</evidence>
<reference evidence="1 2" key="1">
    <citation type="submission" date="2016-07" db="EMBL/GenBank/DDBJ databases">
        <title>Detection of Helicobacter winghamensis from caecal content of red fox (Vulpes vulpes).</title>
        <authorList>
            <person name="Zanoni R.G."/>
            <person name="Florio D."/>
            <person name="Caffara M."/>
            <person name="Renzi M."/>
            <person name="Parisi A."/>
            <person name="Pasquali F."/>
            <person name="Manfreda G."/>
        </authorList>
    </citation>
    <scope>NUCLEOTIDE SEQUENCE [LARGE SCALE GENOMIC DNA]</scope>
    <source>
        <strain evidence="1 2">295_13</strain>
    </source>
</reference>
<sequence>MFLGYLPDCASKFKKNEVLSKVFGYLFDALDTESEMYKRICSLEAGAQFEVHFDGGARAIEQAYYTKSPKEAFYESHSQMVDFQMVVEGREIFFVAPNSLCEIKTPLDSKKDLIEYYPSAFISSVQLFSGNLAVFESFDTHAGGIATDSSVTLVKKVVVKVPKEYVKLGF</sequence>
<dbReference type="GeneID" id="97289181"/>
<comment type="caution">
    <text evidence="1">The sequence shown here is derived from an EMBL/GenBank/DDBJ whole genome shotgun (WGS) entry which is preliminary data.</text>
</comment>
<dbReference type="RefSeq" id="WP_006802187.1">
    <property type="nucleotide sequence ID" value="NZ_CABKOI010000021.1"/>
</dbReference>